<organism evidence="2 3">
    <name type="scientific">Glycomyces harbinensis</name>
    <dbReference type="NCBI Taxonomy" id="58114"/>
    <lineage>
        <taxon>Bacteria</taxon>
        <taxon>Bacillati</taxon>
        <taxon>Actinomycetota</taxon>
        <taxon>Actinomycetes</taxon>
        <taxon>Glycomycetales</taxon>
        <taxon>Glycomycetaceae</taxon>
        <taxon>Glycomyces</taxon>
    </lineage>
</organism>
<feature type="transmembrane region" description="Helical" evidence="1">
    <location>
        <begin position="21"/>
        <end position="39"/>
    </location>
</feature>
<reference evidence="3" key="1">
    <citation type="submission" date="2016-10" db="EMBL/GenBank/DDBJ databases">
        <authorList>
            <person name="Varghese N."/>
            <person name="Submissions S."/>
        </authorList>
    </citation>
    <scope>NUCLEOTIDE SEQUENCE [LARGE SCALE GENOMIC DNA]</scope>
    <source>
        <strain evidence="3">CGMCC 4.3516</strain>
    </source>
</reference>
<feature type="transmembrane region" description="Helical" evidence="1">
    <location>
        <begin position="167"/>
        <end position="187"/>
    </location>
</feature>
<evidence type="ECO:0000313" key="3">
    <source>
        <dbReference type="Proteomes" id="UP000198949"/>
    </source>
</evidence>
<feature type="transmembrane region" description="Helical" evidence="1">
    <location>
        <begin position="104"/>
        <end position="128"/>
    </location>
</feature>
<proteinExistence type="predicted"/>
<keyword evidence="1" id="KW-0472">Membrane</keyword>
<evidence type="ECO:0000313" key="2">
    <source>
        <dbReference type="EMBL" id="SDD80043.1"/>
    </source>
</evidence>
<feature type="transmembrane region" description="Helical" evidence="1">
    <location>
        <begin position="134"/>
        <end position="160"/>
    </location>
</feature>
<dbReference type="RefSeq" id="WP_091035869.1">
    <property type="nucleotide sequence ID" value="NZ_FNAD01000007.1"/>
</dbReference>
<sequence>MPGAIAAFGRNDLRNIRRDSLLAGIVFGPFIYAATMWLLPVFTRYLDRDHGFDLVPYHGLILSAFIVVGPIAVLGAVCGMLLMDDKDQRTLAALRVTPAPPTGYPLYRAATTVAATAVSLMAAMALTGQVPAEIIAASVPITVLCGLNAAMVGFGLAALARNKVEGLAIVRAIGMLLFGLPMVPFFFDHPAMLGFGLIPTYWPAKAFWEVWDGGNPWPYLAAGTAYAGAIGWWLLKRLASQKA</sequence>
<protein>
    <submittedName>
        <fullName evidence="2">Fluoroquinolone transport system permease protein</fullName>
    </submittedName>
</protein>
<dbReference type="Proteomes" id="UP000198949">
    <property type="component" value="Unassembled WGS sequence"/>
</dbReference>
<gene>
    <name evidence="2" type="ORF">SAMN05216270_107277</name>
</gene>
<feature type="transmembrane region" description="Helical" evidence="1">
    <location>
        <begin position="217"/>
        <end position="235"/>
    </location>
</feature>
<feature type="transmembrane region" description="Helical" evidence="1">
    <location>
        <begin position="59"/>
        <end position="83"/>
    </location>
</feature>
<keyword evidence="1" id="KW-1133">Transmembrane helix</keyword>
<dbReference type="AlphaFoldDB" id="A0A1G6XQL7"/>
<dbReference type="OrthoDB" id="3430507at2"/>
<dbReference type="STRING" id="58114.SAMN05216270_107277"/>
<keyword evidence="1" id="KW-0812">Transmembrane</keyword>
<dbReference type="EMBL" id="FNAD01000007">
    <property type="protein sequence ID" value="SDD80043.1"/>
    <property type="molecule type" value="Genomic_DNA"/>
</dbReference>
<keyword evidence="3" id="KW-1185">Reference proteome</keyword>
<evidence type="ECO:0000256" key="1">
    <source>
        <dbReference type="SAM" id="Phobius"/>
    </source>
</evidence>
<name>A0A1G6XQL7_9ACTN</name>
<accession>A0A1G6XQL7</accession>